<evidence type="ECO:0000313" key="3">
    <source>
        <dbReference type="EMBL" id="CAB4880864.1"/>
    </source>
</evidence>
<dbReference type="EMBL" id="CAFABE010000040">
    <property type="protein sequence ID" value="CAB4828875.1"/>
    <property type="molecule type" value="Genomic_DNA"/>
</dbReference>
<sequence>MSDHSVETADKDFREDRWPASLALLVCIGLYILLPASLTIRPWWLIPVIEIIPLITLSITHRHRHPGEPVWTRTVTIAMIIVITLSNIWSVYFLVHHLLYSTGQATVGRQLIFNAVIIWTTNVIIFGLWFWELDRGGPGVRGTSGQSAPDFQFPQMENPKLAQANWRPRYLDYLYVSMTNSAAFSPTDAMPLTRRAKALMALASLISIVTLLVVASRAINILK</sequence>
<dbReference type="EMBL" id="CAFBLT010000002">
    <property type="protein sequence ID" value="CAB4880864.1"/>
    <property type="molecule type" value="Genomic_DNA"/>
</dbReference>
<dbReference type="AlphaFoldDB" id="A0A6J7A7X7"/>
<keyword evidence="1" id="KW-0812">Transmembrane</keyword>
<dbReference type="EMBL" id="CAFBPM010000026">
    <property type="protein sequence ID" value="CAB5031581.1"/>
    <property type="molecule type" value="Genomic_DNA"/>
</dbReference>
<feature type="transmembrane region" description="Helical" evidence="1">
    <location>
        <begin position="198"/>
        <end position="219"/>
    </location>
</feature>
<feature type="transmembrane region" description="Helical" evidence="1">
    <location>
        <begin position="111"/>
        <end position="131"/>
    </location>
</feature>
<feature type="transmembrane region" description="Helical" evidence="1">
    <location>
        <begin position="44"/>
        <end position="63"/>
    </location>
</feature>
<keyword evidence="1" id="KW-1133">Transmembrane helix</keyword>
<proteinExistence type="predicted"/>
<evidence type="ECO:0000313" key="2">
    <source>
        <dbReference type="EMBL" id="CAB4828875.1"/>
    </source>
</evidence>
<keyword evidence="1" id="KW-0472">Membrane</keyword>
<reference evidence="2" key="1">
    <citation type="submission" date="2020-05" db="EMBL/GenBank/DDBJ databases">
        <authorList>
            <person name="Chiriac C."/>
            <person name="Salcher M."/>
            <person name="Ghai R."/>
            <person name="Kavagutti S V."/>
        </authorList>
    </citation>
    <scope>NUCLEOTIDE SEQUENCE</scope>
</reference>
<accession>A0A6J7A7X7</accession>
<protein>
    <submittedName>
        <fullName evidence="2">Unannotated protein</fullName>
    </submittedName>
</protein>
<evidence type="ECO:0000313" key="4">
    <source>
        <dbReference type="EMBL" id="CAB5031581.1"/>
    </source>
</evidence>
<evidence type="ECO:0000256" key="1">
    <source>
        <dbReference type="SAM" id="Phobius"/>
    </source>
</evidence>
<gene>
    <name evidence="2" type="ORF">UFOPK3164_00967</name>
    <name evidence="3" type="ORF">UFOPK3427_01458</name>
    <name evidence="4" type="ORF">UFOPK4112_01718</name>
</gene>
<feature type="transmembrane region" description="Helical" evidence="1">
    <location>
        <begin position="75"/>
        <end position="99"/>
    </location>
</feature>
<organism evidence="2">
    <name type="scientific">freshwater metagenome</name>
    <dbReference type="NCBI Taxonomy" id="449393"/>
    <lineage>
        <taxon>unclassified sequences</taxon>
        <taxon>metagenomes</taxon>
        <taxon>ecological metagenomes</taxon>
    </lineage>
</organism>
<feature type="transmembrane region" description="Helical" evidence="1">
    <location>
        <begin position="20"/>
        <end position="38"/>
    </location>
</feature>
<name>A0A6J7A7X7_9ZZZZ</name>